<dbReference type="AlphaFoldDB" id="A0A963Z1V8"/>
<protein>
    <submittedName>
        <fullName evidence="1">Sulfotransferase</fullName>
    </submittedName>
</protein>
<sequence>MTDWFQLNAQLRALAERQIFFVGGAPRSGTTWLQQIIDQHPQASCRGEGLFAKDFFPLFDDSMAKRRQSLENKNREVFSHTKGYPLPGAGDSRFLAATAMLLALHQQAEGKDCLAYGEKTPENVFAFPELKQLFPRAKLIAIIRDPRDLLTSAWHFFQKKKKSDDEAKFDFIRMALPSINHGMKVTLHLGQTDPASCRIVTYERLHQDPVPPMAAIFRFLGLDATDEIVAACLEATRFDKMTGGRQAGDSADGSFLRKGVVGDWRSTLSPAMNALILQELGWAFPHFGWVA</sequence>
<dbReference type="EMBL" id="JAESVA010000003">
    <property type="protein sequence ID" value="MCB8881004.1"/>
    <property type="molecule type" value="Genomic_DNA"/>
</dbReference>
<dbReference type="SUPFAM" id="SSF52540">
    <property type="entry name" value="P-loop containing nucleoside triphosphate hydrolases"/>
    <property type="match status" value="1"/>
</dbReference>
<organism evidence="1 2">
    <name type="scientific">Acidisoma cellulosilyticum</name>
    <dbReference type="NCBI Taxonomy" id="2802395"/>
    <lineage>
        <taxon>Bacteria</taxon>
        <taxon>Pseudomonadati</taxon>
        <taxon>Pseudomonadota</taxon>
        <taxon>Alphaproteobacteria</taxon>
        <taxon>Acetobacterales</taxon>
        <taxon>Acidocellaceae</taxon>
        <taxon>Acidisoma</taxon>
    </lineage>
</organism>
<keyword evidence="2" id="KW-1185">Reference proteome</keyword>
<dbReference type="Gene3D" id="3.40.50.300">
    <property type="entry name" value="P-loop containing nucleotide triphosphate hydrolases"/>
    <property type="match status" value="1"/>
</dbReference>
<name>A0A963Z1V8_9PROT</name>
<dbReference type="RefSeq" id="WP_227307646.1">
    <property type="nucleotide sequence ID" value="NZ_JAESVA010000003.1"/>
</dbReference>
<dbReference type="InterPro" id="IPR027417">
    <property type="entry name" value="P-loop_NTPase"/>
</dbReference>
<comment type="caution">
    <text evidence="1">The sequence shown here is derived from an EMBL/GenBank/DDBJ whole genome shotgun (WGS) entry which is preliminary data.</text>
</comment>
<reference evidence="1 2" key="1">
    <citation type="journal article" date="2021" name="Microorganisms">
        <title>Acidisoma silvae sp. nov. and Acidisomacellulosilytica sp. nov., Two Acidophilic Bacteria Isolated from Decaying Wood, Hydrolyzing Cellulose and Producing Poly-3-hydroxybutyrate.</title>
        <authorList>
            <person name="Mieszkin S."/>
            <person name="Pouder E."/>
            <person name="Uroz S."/>
            <person name="Simon-Colin C."/>
            <person name="Alain K."/>
        </authorList>
    </citation>
    <scope>NUCLEOTIDE SEQUENCE [LARGE SCALE GENOMIC DNA]</scope>
    <source>
        <strain evidence="1 2">HW T5.17</strain>
    </source>
</reference>
<accession>A0A963Z1V8</accession>
<dbReference type="Proteomes" id="UP000721844">
    <property type="component" value="Unassembled WGS sequence"/>
</dbReference>
<evidence type="ECO:0000313" key="2">
    <source>
        <dbReference type="Proteomes" id="UP000721844"/>
    </source>
</evidence>
<proteinExistence type="predicted"/>
<dbReference type="PANTHER" id="PTHR11783">
    <property type="entry name" value="SULFOTRANSFERASE SULT"/>
    <property type="match status" value="1"/>
</dbReference>
<gene>
    <name evidence="1" type="ORF">ACELLULO517_12230</name>
</gene>
<evidence type="ECO:0000313" key="1">
    <source>
        <dbReference type="EMBL" id="MCB8881004.1"/>
    </source>
</evidence>
<dbReference type="Pfam" id="PF13469">
    <property type="entry name" value="Sulfotransfer_3"/>
    <property type="match status" value="1"/>
</dbReference>